<feature type="chain" id="PRO_5025557631" description="Phosphate-selective porin O and P" evidence="1">
    <location>
        <begin position="21"/>
        <end position="374"/>
    </location>
</feature>
<dbReference type="Gene3D" id="2.40.160.10">
    <property type="entry name" value="Porin"/>
    <property type="match status" value="1"/>
</dbReference>
<dbReference type="SUPFAM" id="SSF56935">
    <property type="entry name" value="Porins"/>
    <property type="match status" value="1"/>
</dbReference>
<dbReference type="InterPro" id="IPR023614">
    <property type="entry name" value="Porin_dom_sf"/>
</dbReference>
<feature type="signal peptide" evidence="1">
    <location>
        <begin position="1"/>
        <end position="20"/>
    </location>
</feature>
<name>A0A6B2M0P8_9BACT</name>
<dbReference type="EMBL" id="JAAGNX010000001">
    <property type="protein sequence ID" value="NDV61355.1"/>
    <property type="molecule type" value="Genomic_DNA"/>
</dbReference>
<sequence>MLKLTSTLLAASFLSLSLNAAEETSASSMEETYDNIWGYSKLYSNEDNEFIQKIAFTGRLQYDYAYYDEDDTGSWDDTVWRRARAGFKATVLNNFTVHVEGNFDLENTDPAYDGLTDAYLGFKLPNGLSIKLGKQSAGFTMDGATSSKRLITTERSGLSNNLWFTREYFVGASLSGKKDKLSYKAGVFSNDASKEFENFAEERFFLLFSIGYDFGDKLDVDTALLRLDYVYNDESDSVGTKSLKQVISLNGQYDNGRYHMRADMTNGKDFNGNSIWGFQIMPFVDLNDTFQVVASYNYLSSTNDNGLSLNRYEKKLVGGKADRIKEFYLGLNTYFYGHKLKWQNGIQFTDAEDGANDGGEYSGIGFTSAIRISW</sequence>
<dbReference type="Pfam" id="PF07396">
    <property type="entry name" value="Porin_O_P"/>
    <property type="match status" value="1"/>
</dbReference>
<dbReference type="Proteomes" id="UP000478417">
    <property type="component" value="Unassembled WGS sequence"/>
</dbReference>
<comment type="caution">
    <text evidence="2">The sequence shown here is derived from an EMBL/GenBank/DDBJ whole genome shotgun (WGS) entry which is preliminary data.</text>
</comment>
<keyword evidence="3" id="KW-1185">Reference proteome</keyword>
<evidence type="ECO:0000313" key="3">
    <source>
        <dbReference type="Proteomes" id="UP000478417"/>
    </source>
</evidence>
<accession>A0A6B2M0P8</accession>
<reference evidence="2 3" key="1">
    <citation type="submission" date="2020-02" db="EMBL/GenBank/DDBJ databases">
        <title>Albibacoteraceae fam. nov., the first described family within the subdivision 4 Verrucomicrobia.</title>
        <authorList>
            <person name="Xi F."/>
        </authorList>
    </citation>
    <scope>NUCLEOTIDE SEQUENCE [LARGE SCALE GENOMIC DNA]</scope>
    <source>
        <strain evidence="2 3">CK1056</strain>
    </source>
</reference>
<gene>
    <name evidence="2" type="ORF">G0Q06_02695</name>
</gene>
<dbReference type="InterPro" id="IPR010870">
    <property type="entry name" value="Porin_O/P"/>
</dbReference>
<evidence type="ECO:0000313" key="2">
    <source>
        <dbReference type="EMBL" id="NDV61355.1"/>
    </source>
</evidence>
<dbReference type="RefSeq" id="WP_163962213.1">
    <property type="nucleotide sequence ID" value="NZ_JAAGNX010000001.1"/>
</dbReference>
<dbReference type="AlphaFoldDB" id="A0A6B2M0P8"/>
<evidence type="ECO:0008006" key="4">
    <source>
        <dbReference type="Google" id="ProtNLM"/>
    </source>
</evidence>
<organism evidence="2 3">
    <name type="scientific">Oceanipulchritudo coccoides</name>
    <dbReference type="NCBI Taxonomy" id="2706888"/>
    <lineage>
        <taxon>Bacteria</taxon>
        <taxon>Pseudomonadati</taxon>
        <taxon>Verrucomicrobiota</taxon>
        <taxon>Opitutia</taxon>
        <taxon>Puniceicoccales</taxon>
        <taxon>Oceanipulchritudinaceae</taxon>
        <taxon>Oceanipulchritudo</taxon>
    </lineage>
</organism>
<proteinExistence type="predicted"/>
<protein>
    <recommendedName>
        <fullName evidence="4">Phosphate-selective porin O and P</fullName>
    </recommendedName>
</protein>
<evidence type="ECO:0000256" key="1">
    <source>
        <dbReference type="SAM" id="SignalP"/>
    </source>
</evidence>
<keyword evidence="1" id="KW-0732">Signal</keyword>